<proteinExistence type="predicted"/>
<dbReference type="AlphaFoldDB" id="A0A174SD73"/>
<name>A0A174SD73_FLAPL</name>
<dbReference type="EMBL" id="CYZT01000587">
    <property type="protein sequence ID" value="CUP95644.1"/>
    <property type="molecule type" value="Genomic_DNA"/>
</dbReference>
<sequence length="59" mass="6464">MTCTSSPASSPDARARKCTSTAYCITFQPLAVSMSWLRWLSTALRVRPDTLKVTDQAQG</sequence>
<organism evidence="1 2">
    <name type="scientific">Flavonifractor plautii</name>
    <name type="common">Fusobacterium plautii</name>
    <dbReference type="NCBI Taxonomy" id="292800"/>
    <lineage>
        <taxon>Bacteria</taxon>
        <taxon>Bacillati</taxon>
        <taxon>Bacillota</taxon>
        <taxon>Clostridia</taxon>
        <taxon>Eubacteriales</taxon>
        <taxon>Oscillospiraceae</taxon>
        <taxon>Flavonifractor</taxon>
    </lineage>
</organism>
<protein>
    <submittedName>
        <fullName evidence="1">Uncharacterized protein</fullName>
    </submittedName>
</protein>
<evidence type="ECO:0000313" key="1">
    <source>
        <dbReference type="EMBL" id="CUP95644.1"/>
    </source>
</evidence>
<reference evidence="1 2" key="1">
    <citation type="submission" date="2015-09" db="EMBL/GenBank/DDBJ databases">
        <authorList>
            <consortium name="Pathogen Informatics"/>
        </authorList>
    </citation>
    <scope>NUCLEOTIDE SEQUENCE [LARGE SCALE GENOMIC DNA]</scope>
    <source>
        <strain evidence="1 2">2789STDY5608854</strain>
    </source>
</reference>
<dbReference type="Proteomes" id="UP000095746">
    <property type="component" value="Unassembled WGS sequence"/>
</dbReference>
<gene>
    <name evidence="1" type="ORF">ERS852411_03800</name>
</gene>
<evidence type="ECO:0000313" key="2">
    <source>
        <dbReference type="Proteomes" id="UP000095746"/>
    </source>
</evidence>
<accession>A0A174SD73</accession>